<keyword evidence="5 8" id="KW-0812">Transmembrane</keyword>
<evidence type="ECO:0000256" key="5">
    <source>
        <dbReference type="ARBA" id="ARBA00022692"/>
    </source>
</evidence>
<gene>
    <name evidence="10" type="ORF">CBF35_09295</name>
</gene>
<proteinExistence type="inferred from homology"/>
<feature type="transmembrane region" description="Helical" evidence="8">
    <location>
        <begin position="111"/>
        <end position="132"/>
    </location>
</feature>
<evidence type="ECO:0000313" key="10">
    <source>
        <dbReference type="EMBL" id="RST94728.1"/>
    </source>
</evidence>
<keyword evidence="3" id="KW-0813">Transport</keyword>
<name>A0A429ZM43_9ENTE</name>
<dbReference type="Proteomes" id="UP000287239">
    <property type="component" value="Unassembled WGS sequence"/>
</dbReference>
<dbReference type="InterPro" id="IPR036259">
    <property type="entry name" value="MFS_trans_sf"/>
</dbReference>
<sequence length="485" mass="52875">MEKKSSASELHPNYQYRWIILIAIGLFTFMSTLDGSIVNVALPTISEDIGVKMNQAEWVVSIYLMTVCACLLLFGKIGDSKGKVFIFKWGTVVFVIGSLLCGIPGSLPLLLFARIVQAIGASMTMATGTGIITEVFPIHERGKALGLMGSFVSLGSITGPGVGGLILHNFHWSYIFWINVPIGLITILVGQKYLPQDSLKSAKKIDLLGFATFAMFILGFFGAVFIGQEIGFKHVIVFGLFIISMISAVIFYRTERKVANPLVDFSIFKNKMFTLSLLTASMIFVSNFFANVILPFYLQNLRGFTPSKAGMIMMVFPLIMVIGAPLSGILSDKFGPLKLCLLGLGVLTLSQLCYMLVGEATPLGWFVIIPALMGLGNALFQAPNNAIVMSSVGPADLGIAGSLNSLARNFGMVVGISLSTTVLYGGMSQKMGERVTTYIDNRPDVFIYGMKITYFVSFIICLLAFVMMVVRYRKNKPVSKIIETN</sequence>
<feature type="transmembrane region" description="Helical" evidence="8">
    <location>
        <begin position="18"/>
        <end position="38"/>
    </location>
</feature>
<feature type="transmembrane region" description="Helical" evidence="8">
    <location>
        <begin position="363"/>
        <end position="380"/>
    </location>
</feature>
<dbReference type="GO" id="GO:0022857">
    <property type="term" value="F:transmembrane transporter activity"/>
    <property type="evidence" value="ECO:0007669"/>
    <property type="project" value="InterPro"/>
</dbReference>
<dbReference type="EMBL" id="NGJU01000013">
    <property type="protein sequence ID" value="RST94728.1"/>
    <property type="molecule type" value="Genomic_DNA"/>
</dbReference>
<dbReference type="PROSITE" id="PS50850">
    <property type="entry name" value="MFS"/>
    <property type="match status" value="1"/>
</dbReference>
<evidence type="ECO:0000256" key="4">
    <source>
        <dbReference type="ARBA" id="ARBA00022475"/>
    </source>
</evidence>
<evidence type="ECO:0000256" key="8">
    <source>
        <dbReference type="SAM" id="Phobius"/>
    </source>
</evidence>
<evidence type="ECO:0000256" key="3">
    <source>
        <dbReference type="ARBA" id="ARBA00022448"/>
    </source>
</evidence>
<organism evidence="10 11">
    <name type="scientific">Vagococcus salmoninarum</name>
    <dbReference type="NCBI Taxonomy" id="2739"/>
    <lineage>
        <taxon>Bacteria</taxon>
        <taxon>Bacillati</taxon>
        <taxon>Bacillota</taxon>
        <taxon>Bacilli</taxon>
        <taxon>Lactobacillales</taxon>
        <taxon>Enterococcaceae</taxon>
        <taxon>Vagococcus</taxon>
    </lineage>
</organism>
<feature type="transmembrane region" description="Helical" evidence="8">
    <location>
        <begin position="144"/>
        <end position="168"/>
    </location>
</feature>
<evidence type="ECO:0000256" key="6">
    <source>
        <dbReference type="ARBA" id="ARBA00022989"/>
    </source>
</evidence>
<comment type="similarity">
    <text evidence="2">Belongs to the major facilitator superfamily. EmrB family.</text>
</comment>
<feature type="transmembrane region" description="Helical" evidence="8">
    <location>
        <begin position="174"/>
        <end position="195"/>
    </location>
</feature>
<dbReference type="InterPro" id="IPR020846">
    <property type="entry name" value="MFS_dom"/>
</dbReference>
<keyword evidence="11" id="KW-1185">Reference proteome</keyword>
<feature type="transmembrane region" description="Helical" evidence="8">
    <location>
        <begin position="406"/>
        <end position="425"/>
    </location>
</feature>
<dbReference type="GO" id="GO:0005886">
    <property type="term" value="C:plasma membrane"/>
    <property type="evidence" value="ECO:0007669"/>
    <property type="project" value="UniProtKB-SubCell"/>
</dbReference>
<evidence type="ECO:0000256" key="7">
    <source>
        <dbReference type="ARBA" id="ARBA00023136"/>
    </source>
</evidence>
<dbReference type="PANTHER" id="PTHR42718">
    <property type="entry name" value="MAJOR FACILITATOR SUPERFAMILY MULTIDRUG TRANSPORTER MFSC"/>
    <property type="match status" value="1"/>
</dbReference>
<dbReference type="PANTHER" id="PTHR42718:SF9">
    <property type="entry name" value="MAJOR FACILITATOR SUPERFAMILY MULTIDRUG TRANSPORTER MFSC"/>
    <property type="match status" value="1"/>
</dbReference>
<comment type="caution">
    <text evidence="10">The sequence shown here is derived from an EMBL/GenBank/DDBJ whole genome shotgun (WGS) entry which is preliminary data.</text>
</comment>
<keyword evidence="4" id="KW-1003">Cell membrane</keyword>
<evidence type="ECO:0000313" key="11">
    <source>
        <dbReference type="Proteomes" id="UP000287239"/>
    </source>
</evidence>
<accession>A0A429ZM43</accession>
<dbReference type="RefSeq" id="WP_126780396.1">
    <property type="nucleotide sequence ID" value="NZ_NGJU01000013.1"/>
</dbReference>
<feature type="transmembrane region" description="Helical" evidence="8">
    <location>
        <begin position="58"/>
        <end position="74"/>
    </location>
</feature>
<dbReference type="Gene3D" id="1.20.1250.20">
    <property type="entry name" value="MFS general substrate transporter like domains"/>
    <property type="match status" value="1"/>
</dbReference>
<dbReference type="AlphaFoldDB" id="A0A429ZM43"/>
<evidence type="ECO:0000256" key="1">
    <source>
        <dbReference type="ARBA" id="ARBA00004651"/>
    </source>
</evidence>
<protein>
    <submittedName>
        <fullName evidence="10">MFS transporter</fullName>
    </submittedName>
</protein>
<dbReference type="OrthoDB" id="102502at2"/>
<dbReference type="PRINTS" id="PR01036">
    <property type="entry name" value="TCRTETB"/>
</dbReference>
<dbReference type="SUPFAM" id="SSF103473">
    <property type="entry name" value="MFS general substrate transporter"/>
    <property type="match status" value="1"/>
</dbReference>
<reference evidence="10 11" key="1">
    <citation type="submission" date="2017-05" db="EMBL/GenBank/DDBJ databases">
        <title>Vagococcus spp. assemblies.</title>
        <authorList>
            <person name="Gulvik C.A."/>
        </authorList>
    </citation>
    <scope>NUCLEOTIDE SEQUENCE [LARGE SCALE GENOMIC DNA]</scope>
    <source>
        <strain evidence="10 11">NCFB 2777</strain>
    </source>
</reference>
<feature type="transmembrane region" description="Helical" evidence="8">
    <location>
        <begin position="86"/>
        <end position="105"/>
    </location>
</feature>
<dbReference type="Pfam" id="PF07690">
    <property type="entry name" value="MFS_1"/>
    <property type="match status" value="1"/>
</dbReference>
<feature type="transmembrane region" description="Helical" evidence="8">
    <location>
        <begin position="232"/>
        <end position="252"/>
    </location>
</feature>
<evidence type="ECO:0000259" key="9">
    <source>
        <dbReference type="PROSITE" id="PS50850"/>
    </source>
</evidence>
<dbReference type="NCBIfam" id="TIGR00711">
    <property type="entry name" value="efflux_EmrB"/>
    <property type="match status" value="1"/>
</dbReference>
<feature type="transmembrane region" description="Helical" evidence="8">
    <location>
        <begin position="207"/>
        <end position="226"/>
    </location>
</feature>
<feature type="domain" description="Major facilitator superfamily (MFS) profile" evidence="9">
    <location>
        <begin position="20"/>
        <end position="476"/>
    </location>
</feature>
<feature type="transmembrane region" description="Helical" evidence="8">
    <location>
        <begin position="273"/>
        <end position="298"/>
    </location>
</feature>
<comment type="subcellular location">
    <subcellularLocation>
        <location evidence="1">Cell membrane</location>
        <topology evidence="1">Multi-pass membrane protein</topology>
    </subcellularLocation>
</comment>
<dbReference type="GeneID" id="98568565"/>
<dbReference type="Gene3D" id="1.20.1720.10">
    <property type="entry name" value="Multidrug resistance protein D"/>
    <property type="match status" value="1"/>
</dbReference>
<dbReference type="InterPro" id="IPR011701">
    <property type="entry name" value="MFS"/>
</dbReference>
<feature type="transmembrane region" description="Helical" evidence="8">
    <location>
        <begin position="337"/>
        <end position="357"/>
    </location>
</feature>
<feature type="transmembrane region" description="Helical" evidence="8">
    <location>
        <begin position="445"/>
        <end position="470"/>
    </location>
</feature>
<keyword evidence="7 8" id="KW-0472">Membrane</keyword>
<keyword evidence="6 8" id="KW-1133">Transmembrane helix</keyword>
<feature type="transmembrane region" description="Helical" evidence="8">
    <location>
        <begin position="310"/>
        <end position="330"/>
    </location>
</feature>
<dbReference type="InterPro" id="IPR004638">
    <property type="entry name" value="EmrB-like"/>
</dbReference>
<dbReference type="CDD" id="cd17321">
    <property type="entry name" value="MFS_MMR_MDR_like"/>
    <property type="match status" value="1"/>
</dbReference>
<evidence type="ECO:0000256" key="2">
    <source>
        <dbReference type="ARBA" id="ARBA00008537"/>
    </source>
</evidence>